<feature type="domain" description="MYND-type" evidence="6">
    <location>
        <begin position="825"/>
        <end position="861"/>
    </location>
</feature>
<dbReference type="PROSITE" id="PS50865">
    <property type="entry name" value="ZF_MYND_2"/>
    <property type="match status" value="1"/>
</dbReference>
<name>A0A8H3U976_VENIN</name>
<dbReference type="Pfam" id="PF01753">
    <property type="entry name" value="zf-MYND"/>
    <property type="match status" value="1"/>
</dbReference>
<dbReference type="InterPro" id="IPR002893">
    <property type="entry name" value="Znf_MYND"/>
</dbReference>
<dbReference type="PANTHER" id="PTHR40788">
    <property type="entry name" value="CLR5 DOMAIN-CONTAINING PROTEIN-RELATED"/>
    <property type="match status" value="1"/>
</dbReference>
<dbReference type="Proteomes" id="UP000433883">
    <property type="component" value="Unassembled WGS sequence"/>
</dbReference>
<evidence type="ECO:0000256" key="4">
    <source>
        <dbReference type="PROSITE-ProRule" id="PRU00134"/>
    </source>
</evidence>
<gene>
    <name evidence="7" type="ORF">BLS_007629</name>
</gene>
<keyword evidence="1" id="KW-0479">Metal-binding</keyword>
<dbReference type="SUPFAM" id="SSF144232">
    <property type="entry name" value="HIT/MYND zinc finger-like"/>
    <property type="match status" value="1"/>
</dbReference>
<protein>
    <recommendedName>
        <fullName evidence="6">MYND-type domain-containing protein</fullName>
    </recommendedName>
</protein>
<dbReference type="AlphaFoldDB" id="A0A8H3U976"/>
<evidence type="ECO:0000256" key="3">
    <source>
        <dbReference type="ARBA" id="ARBA00022833"/>
    </source>
</evidence>
<accession>A0A8H3U976</accession>
<dbReference type="PANTHER" id="PTHR40788:SF2">
    <property type="entry name" value="CLR5 DOMAIN-CONTAINING PROTEIN"/>
    <property type="match status" value="1"/>
</dbReference>
<keyword evidence="3" id="KW-0862">Zinc</keyword>
<sequence>MSQAEFAEMARAIGDLGLRGAYDPLNVYPGSPFLPSRTLKYDAAVKEVRAHSQSILSQWNKKSKKMQKEILQKAWGAPMSPTHRPDYEAYRRENTGSRHIGRSKTPDAYLFPYINLEDLASTSLTLFINSRGLNPPSAFARADLLAINLGSISHSIPEPAFLGGYTLCLEGSTVEEYGKFLDWDVEPEQATTLMVHRRHFTPGEGLQVLEIQERIYPFLIQCCEIVLHDLKSEGSLLDEKYPVLEQAPLSSIQALPSNDGNILPALSTISQEAPYRLPAQLDLDRLKGIFAAKRSAASDHLWAMREDPGYFAEEIKDWSEHRNDRLPDTNGQPHPTGPHTIDFWHRVIRNVISEAVSGLLLIIAFSGLYFIYMNWDNLHRQVVRLSELMDKHKGDLSPENVKLPDELMIQMLKFRDYVSLKICADTPIHYMMNIQSSPALRQYFVRAPQAPGTVNMEIMPRSNDPIFHRPWGMLLILWTPQQRELFGLVDVVDYLEYLFQDPAEKKLLSPYMADRLADLGIYTRALKELESFHPWSATFDAEYKIHAGKMLVDIGKEGEPLIKMPEQVAAVMHHVTTYAMIGDGKFKYPVDKKRNKQTTEAMIQAEQNLDFFWEQFDGFWKKLHRTTVQKSMMHLAPVYRGQSLQRTQPWIEPAKESKQQSTEAGIGSTLWATETEQKTTPALAKPKQKTKGVATNSDQGAPVLAVTQPDEQPVFRVDKRALKVFNTLFFTANQSSQPGEVPWRDFLYAMTCTGFAAQKLYGSIWQFTPTALDVERSIQFHEPHPAVKMQYNVARRVGRRLNRAYGWYREIEWQARFEHARRARCTVCNAEDPNLCSRCHSASYCSPECQKKDWPVHKMLCKKYKDFLSTKQDQGHHVGIFLPEDQTNPRLVWIESDVNSESREGTNATTVMMLKATPKLRPLLGLSDDDPEPFTLATDHDLGGKFELPYSLQATSRDLKTQTTTNECITALVGMFPGSFWKGPVILTRSHTLNSAQANGNNGVGPPSVQIVGGSSVVMGESEQVEDMTLADFTHALGLLEAASVAELEADHGN</sequence>
<evidence type="ECO:0000256" key="1">
    <source>
        <dbReference type="ARBA" id="ARBA00022723"/>
    </source>
</evidence>
<evidence type="ECO:0000313" key="7">
    <source>
        <dbReference type="EMBL" id="KAE9965458.1"/>
    </source>
</evidence>
<dbReference type="GO" id="GO:0008270">
    <property type="term" value="F:zinc ion binding"/>
    <property type="evidence" value="ECO:0007669"/>
    <property type="project" value="UniProtKB-KW"/>
</dbReference>
<dbReference type="EMBL" id="WNWQ01000608">
    <property type="protein sequence ID" value="KAE9965458.1"/>
    <property type="molecule type" value="Genomic_DNA"/>
</dbReference>
<feature type="region of interest" description="Disordered" evidence="5">
    <location>
        <begin position="677"/>
        <end position="696"/>
    </location>
</feature>
<proteinExistence type="predicted"/>
<evidence type="ECO:0000313" key="8">
    <source>
        <dbReference type="Proteomes" id="UP000433883"/>
    </source>
</evidence>
<dbReference type="Gene3D" id="6.10.140.2220">
    <property type="match status" value="1"/>
</dbReference>
<organism evidence="7 8">
    <name type="scientific">Venturia inaequalis</name>
    <name type="common">Apple scab fungus</name>
    <dbReference type="NCBI Taxonomy" id="5025"/>
    <lineage>
        <taxon>Eukaryota</taxon>
        <taxon>Fungi</taxon>
        <taxon>Dikarya</taxon>
        <taxon>Ascomycota</taxon>
        <taxon>Pezizomycotina</taxon>
        <taxon>Dothideomycetes</taxon>
        <taxon>Pleosporomycetidae</taxon>
        <taxon>Venturiales</taxon>
        <taxon>Venturiaceae</taxon>
        <taxon>Venturia</taxon>
    </lineage>
</organism>
<comment type="caution">
    <text evidence="7">The sequence shown here is derived from an EMBL/GenBank/DDBJ whole genome shotgun (WGS) entry which is preliminary data.</text>
</comment>
<evidence type="ECO:0000256" key="2">
    <source>
        <dbReference type="ARBA" id="ARBA00022771"/>
    </source>
</evidence>
<keyword evidence="2 4" id="KW-0863">Zinc-finger</keyword>
<reference evidence="7 8" key="1">
    <citation type="submission" date="2019-11" db="EMBL/GenBank/DDBJ databases">
        <title>Venturia inaequalis Genome Resource.</title>
        <authorList>
            <person name="Lichtner F.J."/>
        </authorList>
    </citation>
    <scope>NUCLEOTIDE SEQUENCE [LARGE SCALE GENOMIC DNA]</scope>
    <source>
        <strain evidence="7">Bline_iso_100314</strain>
    </source>
</reference>
<dbReference type="PROSITE" id="PS01360">
    <property type="entry name" value="ZF_MYND_1"/>
    <property type="match status" value="1"/>
</dbReference>
<evidence type="ECO:0000256" key="5">
    <source>
        <dbReference type="SAM" id="MobiDB-lite"/>
    </source>
</evidence>
<evidence type="ECO:0000259" key="6">
    <source>
        <dbReference type="PROSITE" id="PS50865"/>
    </source>
</evidence>